<comment type="pathway">
    <text evidence="1">Carbohydrate acid metabolism.</text>
</comment>
<dbReference type="PANTHER" id="PTHR30246">
    <property type="entry name" value="2-KETO-3-DEOXY-6-PHOSPHOGLUCONATE ALDOLASE"/>
    <property type="match status" value="1"/>
</dbReference>
<comment type="similarity">
    <text evidence="2">Belongs to the KHG/KDPG aldolase family.</text>
</comment>
<evidence type="ECO:0000256" key="4">
    <source>
        <dbReference type="ARBA" id="ARBA00023239"/>
    </source>
</evidence>
<comment type="subunit">
    <text evidence="3">Homotrimer.</text>
</comment>
<evidence type="ECO:0000256" key="1">
    <source>
        <dbReference type="ARBA" id="ARBA00004761"/>
    </source>
</evidence>
<accession>A0A5B1CI14</accession>
<reference evidence="6 7" key="1">
    <citation type="submission" date="2019-08" db="EMBL/GenBank/DDBJ databases">
        <title>Deep-cultivation of Planctomycetes and their phenomic and genomic characterization uncovers novel biology.</title>
        <authorList>
            <person name="Wiegand S."/>
            <person name="Jogler M."/>
            <person name="Boedeker C."/>
            <person name="Pinto D."/>
            <person name="Vollmers J."/>
            <person name="Rivas-Marin E."/>
            <person name="Kohn T."/>
            <person name="Peeters S.H."/>
            <person name="Heuer A."/>
            <person name="Rast P."/>
            <person name="Oberbeckmann S."/>
            <person name="Bunk B."/>
            <person name="Jeske O."/>
            <person name="Meyerdierks A."/>
            <person name="Storesund J.E."/>
            <person name="Kallscheuer N."/>
            <person name="Luecker S."/>
            <person name="Lage O.M."/>
            <person name="Pohl T."/>
            <person name="Merkel B.J."/>
            <person name="Hornburger P."/>
            <person name="Mueller R.-W."/>
            <person name="Bruemmer F."/>
            <person name="Labrenz M."/>
            <person name="Spormann A.M."/>
            <person name="Op Den Camp H."/>
            <person name="Overmann J."/>
            <person name="Amann R."/>
            <person name="Jetten M.S.M."/>
            <person name="Mascher T."/>
            <person name="Medema M.H."/>
            <person name="Devos D.P."/>
            <person name="Kaster A.-K."/>
            <person name="Ovreas L."/>
            <person name="Rohde M."/>
            <person name="Galperin M.Y."/>
            <person name="Jogler C."/>
        </authorList>
    </citation>
    <scope>NUCLEOTIDE SEQUENCE [LARGE SCALE GENOMIC DNA]</scope>
    <source>
        <strain evidence="6 7">LF1</strain>
    </source>
</reference>
<dbReference type="SUPFAM" id="SSF51569">
    <property type="entry name" value="Aldolase"/>
    <property type="match status" value="1"/>
</dbReference>
<dbReference type="NCBIfam" id="TIGR01182">
    <property type="entry name" value="eda"/>
    <property type="match status" value="1"/>
</dbReference>
<dbReference type="Pfam" id="PF01081">
    <property type="entry name" value="Aldolase"/>
    <property type="match status" value="1"/>
</dbReference>
<evidence type="ECO:0000256" key="2">
    <source>
        <dbReference type="ARBA" id="ARBA00006906"/>
    </source>
</evidence>
<dbReference type="InterPro" id="IPR013785">
    <property type="entry name" value="Aldolase_TIM"/>
</dbReference>
<organism evidence="6 7">
    <name type="scientific">Rubripirellula obstinata</name>
    <dbReference type="NCBI Taxonomy" id="406547"/>
    <lineage>
        <taxon>Bacteria</taxon>
        <taxon>Pseudomonadati</taxon>
        <taxon>Planctomycetota</taxon>
        <taxon>Planctomycetia</taxon>
        <taxon>Pirellulales</taxon>
        <taxon>Pirellulaceae</taxon>
        <taxon>Rubripirellula</taxon>
    </lineage>
</organism>
<protein>
    <submittedName>
        <fullName evidence="6">KHG/KDPG aldolase</fullName>
    </submittedName>
</protein>
<dbReference type="Proteomes" id="UP000322699">
    <property type="component" value="Unassembled WGS sequence"/>
</dbReference>
<keyword evidence="4" id="KW-0456">Lyase</keyword>
<dbReference type="PROSITE" id="PS00160">
    <property type="entry name" value="ALDOLASE_KDPG_KHG_2"/>
    <property type="match status" value="1"/>
</dbReference>
<name>A0A5B1CI14_9BACT</name>
<sequence length="218" mass="23235">MFPEKILNRLRKSGVVAGFSVEKLEHAVPLTRALLAGGIDTIELLLRTADGIDSVKAICDEVPEMQVGVGTILTPETVKEVQAAGAHFGVSPGMNPRVVRAAEEVGLPFAPGIATPSDLESAIELGCRFVKFFPAEVTGGVGYLRSMSAPYKHLGIEYFPLGGLNADNMVTYLNEPNVVAIGGSWIVKQDLVDNKDWDGITARAADAIRTAKTGMKNE</sequence>
<comment type="caution">
    <text evidence="6">The sequence shown here is derived from an EMBL/GenBank/DDBJ whole genome shotgun (WGS) entry which is preliminary data.</text>
</comment>
<dbReference type="OrthoDB" id="9802667at2"/>
<dbReference type="RefSeq" id="WP_068259808.1">
    <property type="nucleotide sequence ID" value="NZ_LWSK01000012.1"/>
</dbReference>
<dbReference type="AlphaFoldDB" id="A0A5B1CI14"/>
<evidence type="ECO:0000256" key="5">
    <source>
        <dbReference type="ARBA" id="ARBA00023277"/>
    </source>
</evidence>
<gene>
    <name evidence="6" type="primary">eda</name>
    <name evidence="6" type="ORF">LF1_24080</name>
</gene>
<dbReference type="Gene3D" id="3.20.20.70">
    <property type="entry name" value="Aldolase class I"/>
    <property type="match status" value="1"/>
</dbReference>
<dbReference type="InterPro" id="IPR031338">
    <property type="entry name" value="KDPG/KHG_AS_2"/>
</dbReference>
<dbReference type="PANTHER" id="PTHR30246:SF1">
    <property type="entry name" value="2-DEHYDRO-3-DEOXY-6-PHOSPHOGALACTONATE ALDOLASE-RELATED"/>
    <property type="match status" value="1"/>
</dbReference>
<dbReference type="EMBL" id="VRLW01000001">
    <property type="protein sequence ID" value="KAA1259871.1"/>
    <property type="molecule type" value="Genomic_DNA"/>
</dbReference>
<keyword evidence="7" id="KW-1185">Reference proteome</keyword>
<dbReference type="GO" id="GO:0016829">
    <property type="term" value="F:lyase activity"/>
    <property type="evidence" value="ECO:0007669"/>
    <property type="project" value="UniProtKB-KW"/>
</dbReference>
<evidence type="ECO:0000256" key="3">
    <source>
        <dbReference type="ARBA" id="ARBA00011233"/>
    </source>
</evidence>
<evidence type="ECO:0000313" key="7">
    <source>
        <dbReference type="Proteomes" id="UP000322699"/>
    </source>
</evidence>
<proteinExistence type="inferred from homology"/>
<dbReference type="InterPro" id="IPR000887">
    <property type="entry name" value="Aldlse_KDPG_KHG"/>
</dbReference>
<dbReference type="CDD" id="cd00452">
    <property type="entry name" value="KDPG_aldolase"/>
    <property type="match status" value="1"/>
</dbReference>
<evidence type="ECO:0000313" key="6">
    <source>
        <dbReference type="EMBL" id="KAA1259871.1"/>
    </source>
</evidence>
<keyword evidence="5" id="KW-0119">Carbohydrate metabolism</keyword>